<keyword evidence="3" id="KW-1185">Reference proteome</keyword>
<organism evidence="2 3">
    <name type="scientific">Rhodoplanes roseus</name>
    <dbReference type="NCBI Taxonomy" id="29409"/>
    <lineage>
        <taxon>Bacteria</taxon>
        <taxon>Pseudomonadati</taxon>
        <taxon>Pseudomonadota</taxon>
        <taxon>Alphaproteobacteria</taxon>
        <taxon>Hyphomicrobiales</taxon>
        <taxon>Nitrobacteraceae</taxon>
        <taxon>Rhodoplanes</taxon>
    </lineage>
</organism>
<dbReference type="Proteomes" id="UP000249130">
    <property type="component" value="Unassembled WGS sequence"/>
</dbReference>
<protein>
    <submittedName>
        <fullName evidence="2">Uncharacterized protein</fullName>
    </submittedName>
</protein>
<evidence type="ECO:0000313" key="3">
    <source>
        <dbReference type="Proteomes" id="UP000249130"/>
    </source>
</evidence>
<dbReference type="AlphaFoldDB" id="A0A327JYW2"/>
<dbReference type="EMBL" id="NPEX01001002">
    <property type="protein sequence ID" value="RAI30695.1"/>
    <property type="molecule type" value="Genomic_DNA"/>
</dbReference>
<sequence length="62" mass="6596">MLQLRFNDPEDAKKAADEISSGDTLEEVASERNLSAVDLGLKSKAEIVDQNVADAAFSADEG</sequence>
<reference evidence="2 3" key="1">
    <citation type="submission" date="2017-07" db="EMBL/GenBank/DDBJ databases">
        <title>Draft Genome Sequences of Select Purple Nonsulfur Bacteria.</title>
        <authorList>
            <person name="Lasarre B."/>
            <person name="Mckinlay J.B."/>
        </authorList>
    </citation>
    <scope>NUCLEOTIDE SEQUENCE [LARGE SCALE GENOMIC DNA]</scope>
    <source>
        <strain evidence="2 3">DSM 5909</strain>
    </source>
</reference>
<name>A0A327JYW2_9BRAD</name>
<evidence type="ECO:0000256" key="1">
    <source>
        <dbReference type="SAM" id="MobiDB-lite"/>
    </source>
</evidence>
<gene>
    <name evidence="2" type="ORF">CH341_33050</name>
</gene>
<feature type="region of interest" description="Disordered" evidence="1">
    <location>
        <begin position="1"/>
        <end position="27"/>
    </location>
</feature>
<comment type="caution">
    <text evidence="2">The sequence shown here is derived from an EMBL/GenBank/DDBJ whole genome shotgun (WGS) entry which is preliminary data.</text>
</comment>
<proteinExistence type="predicted"/>
<feature type="non-terminal residue" evidence="2">
    <location>
        <position position="62"/>
    </location>
</feature>
<evidence type="ECO:0000313" key="2">
    <source>
        <dbReference type="EMBL" id="RAI30695.1"/>
    </source>
</evidence>
<accession>A0A327JYW2</accession>
<feature type="compositionally biased region" description="Basic and acidic residues" evidence="1">
    <location>
        <begin position="7"/>
        <end position="17"/>
    </location>
</feature>